<accession>A0A520KX55</accession>
<dbReference type="Gene3D" id="3.60.15.10">
    <property type="entry name" value="Ribonuclease Z/Hydroxyacylglutathione hydrolase-like"/>
    <property type="match status" value="1"/>
</dbReference>
<evidence type="ECO:0000256" key="8">
    <source>
        <dbReference type="ARBA" id="ARBA00022833"/>
    </source>
</evidence>
<feature type="active site" description="Proton acceptor" evidence="9">
    <location>
        <position position="65"/>
    </location>
</feature>
<dbReference type="Pfam" id="PF12706">
    <property type="entry name" value="Lactamase_B_2"/>
    <property type="match status" value="1"/>
</dbReference>
<dbReference type="GO" id="GO:0042802">
    <property type="term" value="F:identical protein binding"/>
    <property type="evidence" value="ECO:0007669"/>
    <property type="project" value="UniProtKB-ARBA"/>
</dbReference>
<dbReference type="EC" id="3.1.26.11" evidence="9"/>
<reference evidence="11 12" key="1">
    <citation type="journal article" date="2019" name="Nat. Microbiol.">
        <title>Wide diversity of methane and short-chain alkane metabolisms in uncultured archaea.</title>
        <authorList>
            <person name="Borrel G."/>
            <person name="Adam P.S."/>
            <person name="McKay L.J."/>
            <person name="Chen L.X."/>
            <person name="Sierra-Garcia I.N."/>
            <person name="Sieber C.M."/>
            <person name="Letourneur Q."/>
            <person name="Ghozlane A."/>
            <person name="Andersen G.L."/>
            <person name="Li W.J."/>
            <person name="Hallam S.J."/>
            <person name="Muyzer G."/>
            <person name="de Oliveira V.M."/>
            <person name="Inskeep W.P."/>
            <person name="Banfield J.F."/>
            <person name="Gribaldo S."/>
        </authorList>
    </citation>
    <scope>NUCLEOTIDE SEQUENCE [LARGE SCALE GENOMIC DNA]</scope>
    <source>
        <strain evidence="11">NM1b</strain>
    </source>
</reference>
<gene>
    <name evidence="9" type="primary">rnz</name>
    <name evidence="11" type="ORF">EF807_03960</name>
</gene>
<comment type="cofactor">
    <cofactor evidence="9">
        <name>Zn(2+)</name>
        <dbReference type="ChEBI" id="CHEBI:29105"/>
    </cofactor>
    <text evidence="9">Binds 2 Zn(2+) ions.</text>
</comment>
<evidence type="ECO:0000256" key="1">
    <source>
        <dbReference type="ARBA" id="ARBA00000402"/>
    </source>
</evidence>
<dbReference type="NCBIfam" id="TIGR02651">
    <property type="entry name" value="RNase_Z"/>
    <property type="match status" value="1"/>
</dbReference>
<keyword evidence="5 9" id="KW-0479">Metal-binding</keyword>
<evidence type="ECO:0000256" key="6">
    <source>
        <dbReference type="ARBA" id="ARBA00022759"/>
    </source>
</evidence>
<keyword evidence="8 9" id="KW-0862">Zinc</keyword>
<dbReference type="SUPFAM" id="SSF56281">
    <property type="entry name" value="Metallo-hydrolase/oxidoreductase"/>
    <property type="match status" value="1"/>
</dbReference>
<dbReference type="NCBIfam" id="NF000801">
    <property type="entry name" value="PRK00055.1-3"/>
    <property type="match status" value="1"/>
</dbReference>
<feature type="binding site" evidence="9">
    <location>
        <position position="208"/>
    </location>
    <ligand>
        <name>Zn(2+)</name>
        <dbReference type="ChEBI" id="CHEBI:29105"/>
        <label>2</label>
        <note>catalytic</note>
    </ligand>
</feature>
<keyword evidence="4 9" id="KW-0540">Nuclease</keyword>
<feature type="binding site" evidence="9">
    <location>
        <position position="65"/>
    </location>
    <ligand>
        <name>Zn(2+)</name>
        <dbReference type="ChEBI" id="CHEBI:29105"/>
        <label>2</label>
        <note>catalytic</note>
    </ligand>
</feature>
<dbReference type="PANTHER" id="PTHR46018:SF2">
    <property type="entry name" value="ZINC PHOSPHODIESTERASE ELAC PROTEIN 1"/>
    <property type="match status" value="1"/>
</dbReference>
<proteinExistence type="inferred from homology"/>
<dbReference type="FunFam" id="3.60.15.10:FF:000002">
    <property type="entry name" value="Ribonuclease Z"/>
    <property type="match status" value="1"/>
</dbReference>
<evidence type="ECO:0000256" key="3">
    <source>
        <dbReference type="ARBA" id="ARBA00022694"/>
    </source>
</evidence>
<feature type="binding site" evidence="9">
    <location>
        <position position="208"/>
    </location>
    <ligand>
        <name>Zn(2+)</name>
        <dbReference type="ChEBI" id="CHEBI:29105"/>
        <label>1</label>
        <note>catalytic</note>
    </ligand>
</feature>
<feature type="binding site" evidence="9">
    <location>
        <position position="66"/>
    </location>
    <ligand>
        <name>Zn(2+)</name>
        <dbReference type="ChEBI" id="CHEBI:29105"/>
        <label>2</label>
        <note>catalytic</note>
    </ligand>
</feature>
<dbReference type="InterPro" id="IPR001279">
    <property type="entry name" value="Metallo-B-lactamas"/>
</dbReference>
<feature type="binding site" evidence="9">
    <location>
        <position position="138"/>
    </location>
    <ligand>
        <name>Zn(2+)</name>
        <dbReference type="ChEBI" id="CHEBI:29105"/>
        <label>1</label>
        <note>catalytic</note>
    </ligand>
</feature>
<organism evidence="11 12">
    <name type="scientific">Candidatus Methanolliviera hydrocarbonicum</name>
    <dbReference type="NCBI Taxonomy" id="2491085"/>
    <lineage>
        <taxon>Archaea</taxon>
        <taxon>Methanobacteriati</taxon>
        <taxon>Methanobacteriota</taxon>
        <taxon>Candidatus Methanoliparia</taxon>
        <taxon>Candidatus Methanoliparales</taxon>
        <taxon>Candidatus Methanollivieraceae</taxon>
        <taxon>Candidatus Methanolliviera</taxon>
    </lineage>
</organism>
<comment type="function">
    <text evidence="9">Zinc phosphodiesterase, which displays some tRNA 3'-processing endonuclease activity. Probably involved in tRNA maturation, by removing a 3'-trailer from precursor tRNA.</text>
</comment>
<comment type="similarity">
    <text evidence="9">Belongs to the RNase Z family.</text>
</comment>
<dbReference type="SMART" id="SM00849">
    <property type="entry name" value="Lactamase_B"/>
    <property type="match status" value="1"/>
</dbReference>
<name>A0A520KX55_9EURY</name>
<keyword evidence="6 9" id="KW-0255">Endonuclease</keyword>
<dbReference type="InterPro" id="IPR013471">
    <property type="entry name" value="RNase_Z/BN"/>
</dbReference>
<dbReference type="AlphaFoldDB" id="A0A520KX55"/>
<sequence>MLETIFLGTGGAVPTPSRNTSSVMLRYEGEKILFDCGEGTQRQMMIAKTGMKNLKRIFISHFHADHFIGLPGLIQTMNFNGRVEDLAIYGPLYAERFVELIKSMGYCKFRFNIIGKELKEGDFIDGDNYRITAFKTDHNVPSLGYIFQENDRPGRFNVEKATSLGLKPGPSFAKLCSGLPVELDGKTITPEMVIGPKRSGRKIVYSGDTRPCESLFNASKGADLLIADGTLESDLKDWALDTKHSTVRESAELARRASVKRLILTHISPRYSDNIKKLKDEIKEFDSAMIAEDFLKIEIPFRE</sequence>
<evidence type="ECO:0000256" key="4">
    <source>
        <dbReference type="ARBA" id="ARBA00022722"/>
    </source>
</evidence>
<evidence type="ECO:0000259" key="10">
    <source>
        <dbReference type="SMART" id="SM00849"/>
    </source>
</evidence>
<comment type="subunit">
    <text evidence="2 9">Homodimer.</text>
</comment>
<protein>
    <recommendedName>
        <fullName evidence="9">Ribonuclease Z</fullName>
        <shortName evidence="9">RNase Z</shortName>
        <ecNumber evidence="9">3.1.26.11</ecNumber>
    </recommendedName>
    <alternativeName>
        <fullName evidence="9">tRNA 3 endonuclease</fullName>
    </alternativeName>
    <alternativeName>
        <fullName evidence="9">tRNase Z</fullName>
    </alternativeName>
</protein>
<evidence type="ECO:0000313" key="12">
    <source>
        <dbReference type="Proteomes" id="UP000320766"/>
    </source>
</evidence>
<comment type="catalytic activity">
    <reaction evidence="1 9">
        <text>Endonucleolytic cleavage of RNA, removing extra 3' nucleotides from tRNA precursor, generating 3' termini of tRNAs. A 3'-hydroxy group is left at the tRNA terminus and a 5'-phosphoryl group is left at the trailer molecule.</text>
        <dbReference type="EC" id="3.1.26.11"/>
    </reaction>
</comment>
<comment type="caution">
    <text evidence="11">The sequence shown here is derived from an EMBL/GenBank/DDBJ whole genome shotgun (WGS) entry which is preliminary data.</text>
</comment>
<keyword evidence="3 9" id="KW-0819">tRNA processing</keyword>
<dbReference type="PANTHER" id="PTHR46018">
    <property type="entry name" value="ZINC PHOSPHODIESTERASE ELAC PROTEIN 1"/>
    <property type="match status" value="1"/>
</dbReference>
<dbReference type="Proteomes" id="UP000320766">
    <property type="component" value="Unassembled WGS sequence"/>
</dbReference>
<evidence type="ECO:0000313" key="11">
    <source>
        <dbReference type="EMBL" id="RZN69967.1"/>
    </source>
</evidence>
<evidence type="ECO:0000256" key="9">
    <source>
        <dbReference type="HAMAP-Rule" id="MF_01818"/>
    </source>
</evidence>
<dbReference type="GO" id="GO:0008270">
    <property type="term" value="F:zinc ion binding"/>
    <property type="evidence" value="ECO:0007669"/>
    <property type="project" value="UniProtKB-UniRule"/>
</dbReference>
<evidence type="ECO:0000256" key="5">
    <source>
        <dbReference type="ARBA" id="ARBA00022723"/>
    </source>
</evidence>
<dbReference type="HAMAP" id="MF_01818">
    <property type="entry name" value="RNase_Z_BN"/>
    <property type="match status" value="1"/>
</dbReference>
<feature type="binding site" evidence="9">
    <location>
        <position position="266"/>
    </location>
    <ligand>
        <name>Zn(2+)</name>
        <dbReference type="ChEBI" id="CHEBI:29105"/>
        <label>2</label>
        <note>catalytic</note>
    </ligand>
</feature>
<dbReference type="GO" id="GO:0042781">
    <property type="term" value="F:3'-tRNA processing endoribonuclease activity"/>
    <property type="evidence" value="ECO:0007669"/>
    <property type="project" value="UniProtKB-UniRule"/>
</dbReference>
<feature type="binding site" evidence="9">
    <location>
        <position position="61"/>
    </location>
    <ligand>
        <name>Zn(2+)</name>
        <dbReference type="ChEBI" id="CHEBI:29105"/>
        <label>1</label>
        <note>catalytic</note>
    </ligand>
</feature>
<dbReference type="Pfam" id="PF23023">
    <property type="entry name" value="Anti-Pycsar_Apyc1"/>
    <property type="match status" value="1"/>
</dbReference>
<evidence type="ECO:0000256" key="2">
    <source>
        <dbReference type="ARBA" id="ARBA00011738"/>
    </source>
</evidence>
<evidence type="ECO:0000256" key="7">
    <source>
        <dbReference type="ARBA" id="ARBA00022801"/>
    </source>
</evidence>
<dbReference type="InterPro" id="IPR036866">
    <property type="entry name" value="RibonucZ/Hydroxyglut_hydro"/>
</dbReference>
<feature type="binding site" evidence="9">
    <location>
        <position position="63"/>
    </location>
    <ligand>
        <name>Zn(2+)</name>
        <dbReference type="ChEBI" id="CHEBI:29105"/>
        <label>1</label>
        <note>catalytic</note>
    </ligand>
</feature>
<dbReference type="CDD" id="cd07717">
    <property type="entry name" value="RNaseZ_ZiPD-like_MBL-fold"/>
    <property type="match status" value="1"/>
</dbReference>
<keyword evidence="7 9" id="KW-0378">Hydrolase</keyword>
<dbReference type="EMBL" id="RXIL01000064">
    <property type="protein sequence ID" value="RZN69967.1"/>
    <property type="molecule type" value="Genomic_DNA"/>
</dbReference>
<feature type="domain" description="Metallo-beta-lactamase" evidence="10">
    <location>
        <begin position="19"/>
        <end position="266"/>
    </location>
</feature>